<feature type="active site" evidence="3">
    <location>
        <position position="36"/>
    </location>
</feature>
<feature type="compositionally biased region" description="Basic residues" evidence="5">
    <location>
        <begin position="180"/>
        <end position="193"/>
    </location>
</feature>
<feature type="region of interest" description="Disordered" evidence="5">
    <location>
        <begin position="112"/>
        <end position="135"/>
    </location>
</feature>
<dbReference type="PRINTS" id="PR00727">
    <property type="entry name" value="LEADERPTASE"/>
</dbReference>
<dbReference type="GO" id="GO:0005886">
    <property type="term" value="C:plasma membrane"/>
    <property type="evidence" value="ECO:0007669"/>
    <property type="project" value="UniProtKB-SubCell"/>
</dbReference>
<gene>
    <name evidence="7" type="primary">lepB</name>
    <name evidence="7" type="ORF">DDE74_38525</name>
</gene>
<dbReference type="InterPro" id="IPR036286">
    <property type="entry name" value="LexA/Signal_pep-like_sf"/>
</dbReference>
<dbReference type="Proteomes" id="UP000275579">
    <property type="component" value="Chromosome"/>
</dbReference>
<comment type="catalytic activity">
    <reaction evidence="4">
        <text>Cleavage of hydrophobic, N-terminal signal or leader sequences from secreted and periplasmic proteins.</text>
        <dbReference type="EC" id="3.4.21.89"/>
    </reaction>
</comment>
<keyword evidence="4" id="KW-0378">Hydrolase</keyword>
<evidence type="ECO:0000259" key="6">
    <source>
        <dbReference type="Pfam" id="PF10502"/>
    </source>
</evidence>
<evidence type="ECO:0000313" key="7">
    <source>
        <dbReference type="EMBL" id="AZS75987.1"/>
    </source>
</evidence>
<comment type="subcellular location">
    <subcellularLocation>
        <location evidence="1">Cell membrane</location>
        <topology evidence="1">Single-pass type II membrane protein</topology>
    </subcellularLocation>
    <subcellularLocation>
        <location evidence="4">Membrane</location>
        <topology evidence="4">Single-pass type II membrane protein</topology>
    </subcellularLocation>
</comment>
<dbReference type="NCBIfam" id="TIGR02227">
    <property type="entry name" value="sigpep_I_bact"/>
    <property type="match status" value="1"/>
</dbReference>
<feature type="domain" description="Peptidase S26" evidence="6">
    <location>
        <begin position="18"/>
        <end position="104"/>
    </location>
</feature>
<evidence type="ECO:0000256" key="1">
    <source>
        <dbReference type="ARBA" id="ARBA00004401"/>
    </source>
</evidence>
<dbReference type="PANTHER" id="PTHR43390">
    <property type="entry name" value="SIGNAL PEPTIDASE I"/>
    <property type="match status" value="1"/>
</dbReference>
<proteinExistence type="inferred from homology"/>
<dbReference type="GO" id="GO:0006465">
    <property type="term" value="P:signal peptide processing"/>
    <property type="evidence" value="ECO:0007669"/>
    <property type="project" value="InterPro"/>
</dbReference>
<evidence type="ECO:0000256" key="3">
    <source>
        <dbReference type="PIRSR" id="PIRSR600223-1"/>
    </source>
</evidence>
<sequence>MSAATAAVLLGLTGLVPAAAFLLGHRLVVVTVRGVSMAPAYRDGDRVLVRRTARPTCGQVLVVERPAVHTRWPSGPLPAGAGARAVGQRQWLIKRLAALPGDPVPEPMLSASPFARPRPPRGPEPMVSASPLARPGPARVPAGSLVLLGDNPQHSVDSRHFGFYPAERVLGTVVRPLRPARTRRQLRSARTRRPCPPAV</sequence>
<dbReference type="Pfam" id="PF10502">
    <property type="entry name" value="Peptidase_S26"/>
    <property type="match status" value="2"/>
</dbReference>
<dbReference type="SUPFAM" id="SSF51306">
    <property type="entry name" value="LexA/Signal peptidase"/>
    <property type="match status" value="1"/>
</dbReference>
<dbReference type="PANTHER" id="PTHR43390:SF1">
    <property type="entry name" value="CHLOROPLAST PROCESSING PEPTIDASE"/>
    <property type="match status" value="1"/>
</dbReference>
<protein>
    <recommendedName>
        <fullName evidence="4">Signal peptidase I</fullName>
        <ecNumber evidence="4">3.4.21.89</ecNumber>
    </recommendedName>
</protein>
<dbReference type="CDD" id="cd06462">
    <property type="entry name" value="Peptidase_S24_S26"/>
    <property type="match status" value="1"/>
</dbReference>
<feature type="region of interest" description="Disordered" evidence="5">
    <location>
        <begin position="180"/>
        <end position="199"/>
    </location>
</feature>
<dbReference type="InterPro" id="IPR000223">
    <property type="entry name" value="Pept_S26A_signal_pept_1"/>
</dbReference>
<dbReference type="GO" id="GO:0004252">
    <property type="term" value="F:serine-type endopeptidase activity"/>
    <property type="evidence" value="ECO:0007669"/>
    <property type="project" value="InterPro"/>
</dbReference>
<accession>A0A3Q9KER1</accession>
<dbReference type="InterPro" id="IPR019533">
    <property type="entry name" value="Peptidase_S26"/>
</dbReference>
<dbReference type="EMBL" id="CP029042">
    <property type="protein sequence ID" value="AZS75987.1"/>
    <property type="molecule type" value="Genomic_DNA"/>
</dbReference>
<dbReference type="EC" id="3.4.21.89" evidence="4"/>
<dbReference type="AlphaFoldDB" id="A0A3Q9KER1"/>
<keyword evidence="4" id="KW-0645">Protease</keyword>
<name>A0A3Q9KER1_9ACTN</name>
<dbReference type="GO" id="GO:0009003">
    <property type="term" value="F:signal peptidase activity"/>
    <property type="evidence" value="ECO:0007669"/>
    <property type="project" value="UniProtKB-EC"/>
</dbReference>
<feature type="active site" evidence="3">
    <location>
        <position position="94"/>
    </location>
</feature>
<evidence type="ECO:0000313" key="8">
    <source>
        <dbReference type="Proteomes" id="UP000275579"/>
    </source>
</evidence>
<organism evidence="7 8">
    <name type="scientific">Streptomyces lydicus</name>
    <dbReference type="NCBI Taxonomy" id="47763"/>
    <lineage>
        <taxon>Bacteria</taxon>
        <taxon>Bacillati</taxon>
        <taxon>Actinomycetota</taxon>
        <taxon>Actinomycetes</taxon>
        <taxon>Kitasatosporales</taxon>
        <taxon>Streptomycetaceae</taxon>
        <taxon>Streptomyces</taxon>
    </lineage>
</organism>
<comment type="similarity">
    <text evidence="2 4">Belongs to the peptidase S26 family.</text>
</comment>
<evidence type="ECO:0000256" key="4">
    <source>
        <dbReference type="RuleBase" id="RU362042"/>
    </source>
</evidence>
<evidence type="ECO:0000256" key="2">
    <source>
        <dbReference type="ARBA" id="ARBA00009370"/>
    </source>
</evidence>
<dbReference type="Gene3D" id="2.10.109.10">
    <property type="entry name" value="Umud Fragment, subunit A"/>
    <property type="match status" value="1"/>
</dbReference>
<evidence type="ECO:0000256" key="5">
    <source>
        <dbReference type="SAM" id="MobiDB-lite"/>
    </source>
</evidence>
<feature type="domain" description="Peptidase S26" evidence="6">
    <location>
        <begin position="138"/>
        <end position="174"/>
    </location>
</feature>
<dbReference type="RefSeq" id="WP_127154683.1">
    <property type="nucleotide sequence ID" value="NZ_CP029042.1"/>
</dbReference>
<reference evidence="7 8" key="1">
    <citation type="submission" date="2018-04" db="EMBL/GenBank/DDBJ databases">
        <title>Complete genome sequences of Streptomyces lydicus strain WYEC and characterization of antagonistic properties of biological control agents.</title>
        <authorList>
            <person name="Mariita R.M."/>
            <person name="Sello J.K."/>
        </authorList>
    </citation>
    <scope>NUCLEOTIDE SEQUENCE [LARGE SCALE GENOMIC DNA]</scope>
    <source>
        <strain evidence="7 8">WYEC 108</strain>
    </source>
</reference>